<name>A0A1W1I8H0_9BACT</name>
<accession>A0A1W1I8H0</accession>
<evidence type="ECO:0000313" key="3">
    <source>
        <dbReference type="Proteomes" id="UP000192042"/>
    </source>
</evidence>
<dbReference type="EMBL" id="LT828648">
    <property type="protein sequence ID" value="SLM49304.1"/>
    <property type="molecule type" value="Genomic_DNA"/>
</dbReference>
<sequence length="74" mass="8299">MCKLSLRLGETPKYWVLRTRFRPKRSGGDAQKHKKSGTKGALILEFPSNMMMSRDLDNLPAMPAADGPRGRHTS</sequence>
<evidence type="ECO:0000256" key="1">
    <source>
        <dbReference type="SAM" id="MobiDB-lite"/>
    </source>
</evidence>
<feature type="region of interest" description="Disordered" evidence="1">
    <location>
        <begin position="24"/>
        <end position="43"/>
    </location>
</feature>
<organism evidence="2 3">
    <name type="scientific">Nitrospira japonica</name>
    <dbReference type="NCBI Taxonomy" id="1325564"/>
    <lineage>
        <taxon>Bacteria</taxon>
        <taxon>Pseudomonadati</taxon>
        <taxon>Nitrospirota</taxon>
        <taxon>Nitrospiria</taxon>
        <taxon>Nitrospirales</taxon>
        <taxon>Nitrospiraceae</taxon>
        <taxon>Nitrospira</taxon>
    </lineage>
</organism>
<evidence type="ECO:0000313" key="2">
    <source>
        <dbReference type="EMBL" id="SLM49304.1"/>
    </source>
</evidence>
<dbReference type="Proteomes" id="UP000192042">
    <property type="component" value="Chromosome I"/>
</dbReference>
<dbReference type="KEGG" id="nja:NSJP_3137"/>
<keyword evidence="3" id="KW-1185">Reference proteome</keyword>
<feature type="region of interest" description="Disordered" evidence="1">
    <location>
        <begin position="54"/>
        <end position="74"/>
    </location>
</feature>
<protein>
    <submittedName>
        <fullName evidence="2">Uncharacterized protein</fullName>
    </submittedName>
</protein>
<gene>
    <name evidence="2" type="ORF">NSJP_3137</name>
</gene>
<dbReference type="STRING" id="1325564.NSJP_3137"/>
<reference evidence="2 3" key="1">
    <citation type="submission" date="2017-03" db="EMBL/GenBank/DDBJ databases">
        <authorList>
            <person name="Afonso C.L."/>
            <person name="Miller P.J."/>
            <person name="Scott M.A."/>
            <person name="Spackman E."/>
            <person name="Goraichik I."/>
            <person name="Dimitrov K.M."/>
            <person name="Suarez D.L."/>
            <person name="Swayne D.E."/>
        </authorList>
    </citation>
    <scope>NUCLEOTIDE SEQUENCE [LARGE SCALE GENOMIC DNA]</scope>
    <source>
        <strain evidence="2">Genome sequencing of Nitrospira japonica strain NJ11</strain>
    </source>
</reference>
<proteinExistence type="predicted"/>
<dbReference type="AlphaFoldDB" id="A0A1W1I8H0"/>